<dbReference type="RefSeq" id="WP_066752113.1">
    <property type="nucleotide sequence ID" value="NZ_CP015199.1"/>
</dbReference>
<dbReference type="OrthoDB" id="6631788at2"/>
<dbReference type="KEGG" id="chh:A0O34_05190"/>
<dbReference type="GO" id="GO:0016788">
    <property type="term" value="F:hydrolase activity, acting on ester bonds"/>
    <property type="evidence" value="ECO:0007669"/>
    <property type="project" value="InterPro"/>
</dbReference>
<reference evidence="2 3" key="1">
    <citation type="submission" date="2016-04" db="EMBL/GenBank/DDBJ databases">
        <title>Complete Genome Sequence of Chryseobacterium sp. IHBB 10212.</title>
        <authorList>
            <person name="Pal M."/>
            <person name="Swarnkar M.K."/>
            <person name="Kaushal K."/>
            <person name="Chhibber S."/>
            <person name="Singh A.K."/>
            <person name="Gulati A."/>
        </authorList>
    </citation>
    <scope>NUCLEOTIDE SEQUENCE [LARGE SCALE GENOMIC DNA]</scope>
    <source>
        <strain evidence="2 3">IHBB 10212</strain>
    </source>
</reference>
<accession>A0A172XSG6</accession>
<dbReference type="InterPro" id="IPR010902">
    <property type="entry name" value="NUMOD4"/>
</dbReference>
<dbReference type="Pfam" id="PF07463">
    <property type="entry name" value="NUMOD4"/>
    <property type="match status" value="1"/>
</dbReference>
<dbReference type="EMBL" id="CP015199">
    <property type="protein sequence ID" value="ANF49957.1"/>
    <property type="molecule type" value="Genomic_DNA"/>
</dbReference>
<protein>
    <recommendedName>
        <fullName evidence="1">NUMOD4 domain-containing protein</fullName>
    </recommendedName>
</protein>
<evidence type="ECO:0000313" key="3">
    <source>
        <dbReference type="Proteomes" id="UP000077824"/>
    </source>
</evidence>
<evidence type="ECO:0000313" key="2">
    <source>
        <dbReference type="EMBL" id="ANF49957.1"/>
    </source>
</evidence>
<sequence length="115" mass="13938">MKLPSEFEDQYVKEVLYNISLKNLQDEEWKLIEGFEIYSISNYGRLKSLERQSNSLFGRERMMPEKVMKLIFVKQFNKYLQSNLYNVHYALSLEGEKYRKSIARLVYYHFVENSM</sequence>
<name>A0A172XSG6_9FLAO</name>
<dbReference type="Gene3D" id="3.90.75.20">
    <property type="match status" value="1"/>
</dbReference>
<feature type="domain" description="NUMOD4" evidence="1">
    <location>
        <begin position="27"/>
        <end position="83"/>
    </location>
</feature>
<proteinExistence type="predicted"/>
<gene>
    <name evidence="2" type="ORF">A0O34_05190</name>
</gene>
<organism evidence="2 3">
    <name type="scientific">Chryseobacterium glaciei</name>
    <dbReference type="NCBI Taxonomy" id="1685010"/>
    <lineage>
        <taxon>Bacteria</taxon>
        <taxon>Pseudomonadati</taxon>
        <taxon>Bacteroidota</taxon>
        <taxon>Flavobacteriia</taxon>
        <taxon>Flavobacteriales</taxon>
        <taxon>Weeksellaceae</taxon>
        <taxon>Chryseobacterium group</taxon>
        <taxon>Chryseobacterium</taxon>
    </lineage>
</organism>
<keyword evidence="3" id="KW-1185">Reference proteome</keyword>
<dbReference type="AlphaFoldDB" id="A0A172XSG6"/>
<evidence type="ECO:0000259" key="1">
    <source>
        <dbReference type="Pfam" id="PF07463"/>
    </source>
</evidence>
<dbReference type="Proteomes" id="UP000077824">
    <property type="component" value="Chromosome"/>
</dbReference>